<evidence type="ECO:0000256" key="1">
    <source>
        <dbReference type="ARBA" id="ARBA00001933"/>
    </source>
</evidence>
<accession>A0A2S5KTI9</accession>
<dbReference type="FunFam" id="3.40.640.10:FF:000046">
    <property type="entry name" value="Cystathionine gamma-lyase"/>
    <property type="match status" value="1"/>
</dbReference>
<name>A0A2S5KTI9_9PROT</name>
<reference evidence="5 6" key="1">
    <citation type="submission" date="2018-02" db="EMBL/GenBank/DDBJ databases">
        <title>novel marine gammaproteobacteria from coastal saline agro ecosystem.</title>
        <authorList>
            <person name="Krishnan R."/>
            <person name="Ramesh Kumar N."/>
        </authorList>
    </citation>
    <scope>NUCLEOTIDE SEQUENCE [LARGE SCALE GENOMIC DNA]</scope>
    <source>
        <strain evidence="5 6">228</strain>
    </source>
</reference>
<dbReference type="InterPro" id="IPR015422">
    <property type="entry name" value="PyrdxlP-dep_Trfase_small"/>
</dbReference>
<dbReference type="Proteomes" id="UP000238196">
    <property type="component" value="Unassembled WGS sequence"/>
</dbReference>
<protein>
    <submittedName>
        <fullName evidence="5">Cystathionine gamma-synthase</fullName>
    </submittedName>
</protein>
<evidence type="ECO:0000256" key="3">
    <source>
        <dbReference type="PIRSR" id="PIRSR001434-2"/>
    </source>
</evidence>
<dbReference type="PANTHER" id="PTHR11808:SF80">
    <property type="entry name" value="CYSTATHIONINE GAMMA-LYASE"/>
    <property type="match status" value="1"/>
</dbReference>
<dbReference type="GO" id="GO:0016846">
    <property type="term" value="F:carbon-sulfur lyase activity"/>
    <property type="evidence" value="ECO:0007669"/>
    <property type="project" value="TreeGrafter"/>
</dbReference>
<dbReference type="Pfam" id="PF01053">
    <property type="entry name" value="Cys_Met_Meta_PP"/>
    <property type="match status" value="1"/>
</dbReference>
<dbReference type="Gene3D" id="3.90.1150.10">
    <property type="entry name" value="Aspartate Aminotransferase, domain 1"/>
    <property type="match status" value="1"/>
</dbReference>
<gene>
    <name evidence="5" type="ORF">C4K68_05940</name>
</gene>
<dbReference type="InterPro" id="IPR015421">
    <property type="entry name" value="PyrdxlP-dep_Trfase_major"/>
</dbReference>
<dbReference type="GO" id="GO:0005737">
    <property type="term" value="C:cytoplasm"/>
    <property type="evidence" value="ECO:0007669"/>
    <property type="project" value="TreeGrafter"/>
</dbReference>
<sequence length="409" mass="43885">MSTPSTPFQWHDETLALDGGLIIDPSTHAIAPNISMSVNNTLKPGDGAFSAEGVEDLTDLPFLYARWTNPTVCQLEQRVAALEHCPAALATATGLAAIAATFFTFLKAGDHLLISDVCYAGANELARRILPDYGIEVSAVNLSRLDEVAAAIRPNTRLLHAESPCNPLLRLCDIAALAELAHAHGALLSVDSTLATPVATRPTELGADLTIHSLTKFMNGHGDALGGCVAGSKALIARIRARAGVYFGASLSAQNAWQIMRGIDTLYPRIRTAADSALQVARFLEQHPQVTQVCYPGLPSHPQHALASRQMRSFGAMLTFQVADPQACAHLLADHLQVIHYAFSLGHQRSIVVLLDTEEMMASTFGLPGTDRDDYLRYAGQGIFRLSIGLEAPEDLIADLTQVLQRLAV</sequence>
<comment type="caution">
    <text evidence="5">The sequence shown here is derived from an EMBL/GenBank/DDBJ whole genome shotgun (WGS) entry which is preliminary data.</text>
</comment>
<dbReference type="OrthoDB" id="9805807at2"/>
<dbReference type="GO" id="GO:0030170">
    <property type="term" value="F:pyridoxal phosphate binding"/>
    <property type="evidence" value="ECO:0007669"/>
    <property type="project" value="InterPro"/>
</dbReference>
<dbReference type="InterPro" id="IPR000277">
    <property type="entry name" value="Cys/Met-Metab_PyrdxlP-dep_enz"/>
</dbReference>
<evidence type="ECO:0000313" key="6">
    <source>
        <dbReference type="Proteomes" id="UP000238196"/>
    </source>
</evidence>
<dbReference type="EMBL" id="PRLP01000017">
    <property type="protein sequence ID" value="PPC78177.1"/>
    <property type="molecule type" value="Genomic_DNA"/>
</dbReference>
<dbReference type="InterPro" id="IPR054542">
    <property type="entry name" value="Cys_met_metab_PP"/>
</dbReference>
<dbReference type="PROSITE" id="PS00868">
    <property type="entry name" value="CYS_MET_METAB_PP"/>
    <property type="match status" value="1"/>
</dbReference>
<organism evidence="5 6">
    <name type="scientific">Proteobacteria bacterium 228</name>
    <dbReference type="NCBI Taxonomy" id="2083153"/>
    <lineage>
        <taxon>Bacteria</taxon>
        <taxon>Pseudomonadati</taxon>
        <taxon>Pseudomonadota</taxon>
    </lineage>
</organism>
<dbReference type="SUPFAM" id="SSF53383">
    <property type="entry name" value="PLP-dependent transferases"/>
    <property type="match status" value="1"/>
</dbReference>
<evidence type="ECO:0000256" key="4">
    <source>
        <dbReference type="RuleBase" id="RU362118"/>
    </source>
</evidence>
<feature type="modified residue" description="N6-(pyridoxal phosphate)lysine" evidence="3">
    <location>
        <position position="216"/>
    </location>
</feature>
<comment type="cofactor">
    <cofactor evidence="1 4">
        <name>pyridoxal 5'-phosphate</name>
        <dbReference type="ChEBI" id="CHEBI:597326"/>
    </cofactor>
</comment>
<dbReference type="PIRSF" id="PIRSF001434">
    <property type="entry name" value="CGS"/>
    <property type="match status" value="1"/>
</dbReference>
<dbReference type="AlphaFoldDB" id="A0A2S5KTI9"/>
<dbReference type="Gene3D" id="3.40.640.10">
    <property type="entry name" value="Type I PLP-dependent aspartate aminotransferase-like (Major domain)"/>
    <property type="match status" value="1"/>
</dbReference>
<dbReference type="PANTHER" id="PTHR11808">
    <property type="entry name" value="TRANS-SULFURATION ENZYME FAMILY MEMBER"/>
    <property type="match status" value="1"/>
</dbReference>
<comment type="similarity">
    <text evidence="4">Belongs to the trans-sulfuration enzymes family.</text>
</comment>
<evidence type="ECO:0000256" key="2">
    <source>
        <dbReference type="ARBA" id="ARBA00022898"/>
    </source>
</evidence>
<keyword evidence="2 3" id="KW-0663">Pyridoxal phosphate</keyword>
<dbReference type="InterPro" id="IPR015424">
    <property type="entry name" value="PyrdxlP-dep_Trfase"/>
</dbReference>
<proteinExistence type="inferred from homology"/>
<dbReference type="GO" id="GO:0019346">
    <property type="term" value="P:transsulfuration"/>
    <property type="evidence" value="ECO:0007669"/>
    <property type="project" value="InterPro"/>
</dbReference>
<evidence type="ECO:0000313" key="5">
    <source>
        <dbReference type="EMBL" id="PPC78177.1"/>
    </source>
</evidence>